<evidence type="ECO:0000313" key="3">
    <source>
        <dbReference type="Proteomes" id="UP000014070"/>
    </source>
</evidence>
<dbReference type="InterPro" id="IPR012337">
    <property type="entry name" value="RNaseH-like_sf"/>
</dbReference>
<dbReference type="PANTHER" id="PTHR38462">
    <property type="entry name" value="EXONUCLEASE-LIKE PROTEIN"/>
    <property type="match status" value="1"/>
</dbReference>
<dbReference type="GeneID" id="41323952"/>
<dbReference type="STRING" id="1295009.MMINT_15790"/>
<name>R9TB12_METII</name>
<evidence type="ECO:0000259" key="1">
    <source>
        <dbReference type="Pfam" id="PF13482"/>
    </source>
</evidence>
<dbReference type="PANTHER" id="PTHR38462:SF1">
    <property type="entry name" value="YPRB RIBONUCLEASE H-LIKE DOMAIN-CONTAINING PROTEIN"/>
    <property type="match status" value="1"/>
</dbReference>
<keyword evidence="3" id="KW-1185">Reference proteome</keyword>
<accession>R9TB12</accession>
<organism evidence="2 3">
    <name type="scientific">Methanomassiliicoccus intestinalis (strain Issoire-Mx1)</name>
    <dbReference type="NCBI Taxonomy" id="1295009"/>
    <lineage>
        <taxon>Archaea</taxon>
        <taxon>Methanobacteriati</taxon>
        <taxon>Thermoplasmatota</taxon>
        <taxon>Thermoplasmata</taxon>
        <taxon>Methanomassiliicoccales</taxon>
        <taxon>Methanomassiliicoccaceae</taxon>
        <taxon>Methanomassiliicoccus</taxon>
    </lineage>
</organism>
<dbReference type="Gene3D" id="3.30.420.10">
    <property type="entry name" value="Ribonuclease H-like superfamily/Ribonuclease H"/>
    <property type="match status" value="1"/>
</dbReference>
<gene>
    <name evidence="2" type="ORF">MMINT_15790</name>
</gene>
<dbReference type="InterPro" id="IPR036397">
    <property type="entry name" value="RNaseH_sf"/>
</dbReference>
<dbReference type="Pfam" id="PF13482">
    <property type="entry name" value="RNase_H_2"/>
    <property type="match status" value="1"/>
</dbReference>
<dbReference type="InterPro" id="IPR038720">
    <property type="entry name" value="YprB_RNase_H-like_dom"/>
</dbReference>
<feature type="domain" description="YprB ribonuclease H-like" evidence="1">
    <location>
        <begin position="88"/>
        <end position="239"/>
    </location>
</feature>
<sequence>MIRRTFLILPSLGKKKEVNLWKEGILDWNDFVSTSKIKGISAERKENMDALLLRADQSLENRQSEYFSKILPSVEHWRMLDNFWDDAAYLDIETSGRSRYASVTVVGIYYKGKMTSLVKGEDLTFQSLSDSLKDAKMLVTFNGSSFDLPILEYHFPFAVPKVPHCDLRHACRRAGYCGGLKSIEKQMGMFREKEVEYMTGEEAVYLWRAWERSKSKNALKLLVKYNEEDVLNLEPIAKTTYSILKQKLIEEADI</sequence>
<dbReference type="InParanoid" id="R9TB12"/>
<evidence type="ECO:0000313" key="2">
    <source>
        <dbReference type="EMBL" id="AGN26886.1"/>
    </source>
</evidence>
<protein>
    <recommendedName>
        <fullName evidence="1">YprB ribonuclease H-like domain-containing protein</fullName>
    </recommendedName>
</protein>
<dbReference type="Proteomes" id="UP000014070">
    <property type="component" value="Chromosome"/>
</dbReference>
<dbReference type="OrthoDB" id="211024at2157"/>
<dbReference type="EMBL" id="CP005934">
    <property type="protein sequence ID" value="AGN26886.1"/>
    <property type="molecule type" value="Genomic_DNA"/>
</dbReference>
<dbReference type="HOGENOM" id="CLU_073770_0_0_2"/>
<proteinExistence type="predicted"/>
<reference evidence="2 3" key="1">
    <citation type="journal article" date="2013" name="Genome Announc.">
        <title>Genome sequence of 'Candidatus Methanomassiliicoccus intestinalis' Issoire-Mx1, a third thermoplasmatales-related methanogenic archaeon from human feces.</title>
        <authorList>
            <person name="Borrel G."/>
            <person name="Harris H.M."/>
            <person name="Parisot N."/>
            <person name="Gaci N."/>
            <person name="Tottey W."/>
            <person name="Mihajlovski A."/>
            <person name="Deane J."/>
            <person name="Gribaldo S."/>
            <person name="Bardot O."/>
            <person name="Peyretaillade E."/>
            <person name="Peyret P."/>
            <person name="O'Toole P.W."/>
            <person name="Brugere J.F."/>
        </authorList>
    </citation>
    <scope>NUCLEOTIDE SEQUENCE [LARGE SCALE GENOMIC DNA]</scope>
    <source>
        <strain evidence="2 3">Issoire-Mx1</strain>
    </source>
</reference>
<dbReference type="KEGG" id="mer:MMINT_15790"/>
<dbReference type="SUPFAM" id="SSF53098">
    <property type="entry name" value="Ribonuclease H-like"/>
    <property type="match status" value="1"/>
</dbReference>
<dbReference type="AlphaFoldDB" id="R9TB12"/>
<dbReference type="RefSeq" id="WP_020449411.1">
    <property type="nucleotide sequence ID" value="NC_021353.1"/>
</dbReference>
<dbReference type="GO" id="GO:0003676">
    <property type="term" value="F:nucleic acid binding"/>
    <property type="evidence" value="ECO:0007669"/>
    <property type="project" value="InterPro"/>
</dbReference>